<protein>
    <submittedName>
        <fullName evidence="6">Molybdenum-pterin-binding protein MopA</fullName>
    </submittedName>
</protein>
<dbReference type="Gene3D" id="1.10.10.10">
    <property type="entry name" value="Winged helix-like DNA-binding domain superfamily/Winged helix DNA-binding domain"/>
    <property type="match status" value="1"/>
</dbReference>
<dbReference type="NCBIfam" id="TIGR00638">
    <property type="entry name" value="Mop"/>
    <property type="match status" value="2"/>
</dbReference>
<dbReference type="GO" id="GO:0015689">
    <property type="term" value="P:molybdate ion transport"/>
    <property type="evidence" value="ECO:0007669"/>
    <property type="project" value="InterPro"/>
</dbReference>
<feature type="domain" description="Mop" evidence="5">
    <location>
        <begin position="201"/>
        <end position="267"/>
    </location>
</feature>
<dbReference type="InterPro" id="IPR016462">
    <property type="entry name" value="ModE"/>
</dbReference>
<dbReference type="PROSITE" id="PS51866">
    <property type="entry name" value="MOP"/>
    <property type="match status" value="2"/>
</dbReference>
<keyword evidence="3" id="KW-0500">Molybdenum</keyword>
<dbReference type="Pfam" id="PF03459">
    <property type="entry name" value="TOBE"/>
    <property type="match status" value="2"/>
</dbReference>
<evidence type="ECO:0000313" key="6">
    <source>
        <dbReference type="EMBL" id="OIR17870.1"/>
    </source>
</evidence>
<gene>
    <name evidence="6" type="primary">mopA_2</name>
    <name evidence="6" type="ORF">GALL_20920</name>
</gene>
<dbReference type="SUPFAM" id="SSF50331">
    <property type="entry name" value="MOP-like"/>
    <property type="match status" value="2"/>
</dbReference>
<dbReference type="PANTHER" id="PTHR30432">
    <property type="entry name" value="TRANSCRIPTIONAL REGULATOR MODE"/>
    <property type="match status" value="1"/>
</dbReference>
<comment type="similarity">
    <text evidence="1">Belongs to the ModE family.</text>
</comment>
<dbReference type="PANTHER" id="PTHR30432:SF1">
    <property type="entry name" value="DNA-BINDING TRANSCRIPTIONAL DUAL REGULATOR MODE"/>
    <property type="match status" value="1"/>
</dbReference>
<dbReference type="InterPro" id="IPR004606">
    <property type="entry name" value="Mop_domain"/>
</dbReference>
<evidence type="ECO:0000256" key="1">
    <source>
        <dbReference type="ARBA" id="ARBA00008110"/>
    </source>
</evidence>
<dbReference type="PIRSF" id="PIRSF005763">
    <property type="entry name" value="Txn_reg_ModE"/>
    <property type="match status" value="1"/>
</dbReference>
<dbReference type="InterPro" id="IPR051815">
    <property type="entry name" value="Molybdate_resp_trans_reg"/>
</dbReference>
<dbReference type="GO" id="GO:0006355">
    <property type="term" value="P:regulation of DNA-templated transcription"/>
    <property type="evidence" value="ECO:0007669"/>
    <property type="project" value="InterPro"/>
</dbReference>
<reference evidence="6" key="1">
    <citation type="submission" date="2016-10" db="EMBL/GenBank/DDBJ databases">
        <title>Sequence of Gallionella enrichment culture.</title>
        <authorList>
            <person name="Poehlein A."/>
            <person name="Muehling M."/>
            <person name="Daniel R."/>
        </authorList>
    </citation>
    <scope>NUCLEOTIDE SEQUENCE</scope>
</reference>
<organism evidence="6">
    <name type="scientific">mine drainage metagenome</name>
    <dbReference type="NCBI Taxonomy" id="410659"/>
    <lineage>
        <taxon>unclassified sequences</taxon>
        <taxon>metagenomes</taxon>
        <taxon>ecological metagenomes</taxon>
    </lineage>
</organism>
<keyword evidence="4" id="KW-0677">Repeat</keyword>
<dbReference type="InterPro" id="IPR036388">
    <property type="entry name" value="WH-like_DNA-bd_sf"/>
</dbReference>
<proteinExistence type="inferred from homology"/>
<sequence length="269" mass="28506">MAEQNNFKVMGSLSLGLDAQNLLSDKRIALLEKVGEFGSITQAAKAVKLSYKGAWDAVDTMNGMFGEPLVVTMTGGKGGGGTQLTVTGIRIVDTYRALLREHQRFMQAASAGIENFDNIYQMIRRLSVKTSARNQFFGKVSAIKLGPVNVEVELTLTGGDKIHSVITHDGLDSLGLKVGSEAWALVKASWIILAMPDAATKVSARNKLVGKISRISGGNVNTEVSVQLDGGNTVSVVITNDSVTSLELAEGVEVCAVFKASSVIMGITD</sequence>
<evidence type="ECO:0000256" key="2">
    <source>
        <dbReference type="ARBA" id="ARBA00022448"/>
    </source>
</evidence>
<dbReference type="InterPro" id="IPR008995">
    <property type="entry name" value="Mo/tungstate-bd_C_term_dom"/>
</dbReference>
<evidence type="ECO:0000259" key="5">
    <source>
        <dbReference type="PROSITE" id="PS51866"/>
    </source>
</evidence>
<accession>A0A1J5U0P6</accession>
<dbReference type="EMBL" id="MLJW01000004">
    <property type="protein sequence ID" value="OIR17870.1"/>
    <property type="molecule type" value="Genomic_DNA"/>
</dbReference>
<comment type="caution">
    <text evidence="6">The sequence shown here is derived from an EMBL/GenBank/DDBJ whole genome shotgun (WGS) entry which is preliminary data.</text>
</comment>
<dbReference type="AlphaFoldDB" id="A0A1J5U0P6"/>
<name>A0A1J5U0P6_9ZZZZ</name>
<evidence type="ECO:0000256" key="3">
    <source>
        <dbReference type="ARBA" id="ARBA00022505"/>
    </source>
</evidence>
<feature type="domain" description="Mop" evidence="5">
    <location>
        <begin position="129"/>
        <end position="195"/>
    </location>
</feature>
<dbReference type="InterPro" id="IPR036390">
    <property type="entry name" value="WH_DNA-bd_sf"/>
</dbReference>
<dbReference type="GO" id="GO:0030151">
    <property type="term" value="F:molybdenum ion binding"/>
    <property type="evidence" value="ECO:0007669"/>
    <property type="project" value="InterPro"/>
</dbReference>
<dbReference type="SUPFAM" id="SSF46785">
    <property type="entry name" value="Winged helix' DNA-binding domain"/>
    <property type="match status" value="1"/>
</dbReference>
<evidence type="ECO:0000256" key="4">
    <source>
        <dbReference type="ARBA" id="ARBA00022737"/>
    </source>
</evidence>
<dbReference type="InterPro" id="IPR005116">
    <property type="entry name" value="Transp-assoc_OB_typ1"/>
</dbReference>
<keyword evidence="2" id="KW-0813">Transport</keyword>
<dbReference type="Gene3D" id="2.40.50.100">
    <property type="match status" value="2"/>
</dbReference>